<organism evidence="1 2">
    <name type="scientific">Streptomyces capitiformicae</name>
    <dbReference type="NCBI Taxonomy" id="2014920"/>
    <lineage>
        <taxon>Bacteria</taxon>
        <taxon>Bacillati</taxon>
        <taxon>Actinomycetota</taxon>
        <taxon>Actinomycetes</taxon>
        <taxon>Kitasatosporales</taxon>
        <taxon>Streptomycetaceae</taxon>
        <taxon>Streptomyces</taxon>
    </lineage>
</organism>
<sequence length="124" mass="13278">MIIEGSQTSRTLGDTPLLLPDPSDKLARRLLARGRGRVSIGASSDSPWLLPGAFAGHHLNNEHLGTQLKRLGISPETATTCTQSGGHWSRYAAELKLRFHNRRGVWKGTERGAALHPVGGAGPP</sequence>
<keyword evidence="2" id="KW-1185">Reference proteome</keyword>
<dbReference type="Proteomes" id="UP000603227">
    <property type="component" value="Unassembled WGS sequence"/>
</dbReference>
<proteinExistence type="predicted"/>
<reference evidence="1" key="1">
    <citation type="journal article" date="2014" name="Int. J. Syst. Evol. Microbiol.">
        <title>Complete genome sequence of Corynebacterium casei LMG S-19264T (=DSM 44701T), isolated from a smear-ripened cheese.</title>
        <authorList>
            <consortium name="US DOE Joint Genome Institute (JGI-PGF)"/>
            <person name="Walter F."/>
            <person name="Albersmeier A."/>
            <person name="Kalinowski J."/>
            <person name="Ruckert C."/>
        </authorList>
    </citation>
    <scope>NUCLEOTIDE SEQUENCE</scope>
    <source>
        <strain evidence="1">CGMCC 4.7403</strain>
    </source>
</reference>
<protein>
    <submittedName>
        <fullName evidence="1">Uncharacterized protein</fullName>
    </submittedName>
</protein>
<evidence type="ECO:0000313" key="2">
    <source>
        <dbReference type="Proteomes" id="UP000603227"/>
    </source>
</evidence>
<dbReference type="AlphaFoldDB" id="A0A919DLU4"/>
<accession>A0A919DLU4</accession>
<evidence type="ECO:0000313" key="1">
    <source>
        <dbReference type="EMBL" id="GHE61401.1"/>
    </source>
</evidence>
<name>A0A919DLU4_9ACTN</name>
<reference evidence="1" key="2">
    <citation type="submission" date="2020-09" db="EMBL/GenBank/DDBJ databases">
        <authorList>
            <person name="Sun Q."/>
            <person name="Zhou Y."/>
        </authorList>
    </citation>
    <scope>NUCLEOTIDE SEQUENCE</scope>
    <source>
        <strain evidence="1">CGMCC 4.7403</strain>
    </source>
</reference>
<dbReference type="EMBL" id="BNAT01000052">
    <property type="protein sequence ID" value="GHE61401.1"/>
    <property type="molecule type" value="Genomic_DNA"/>
</dbReference>
<gene>
    <name evidence="1" type="ORF">GCM10017771_84600</name>
</gene>
<comment type="caution">
    <text evidence="1">The sequence shown here is derived from an EMBL/GenBank/DDBJ whole genome shotgun (WGS) entry which is preliminary data.</text>
</comment>